<keyword evidence="2" id="KW-0812">Transmembrane</keyword>
<gene>
    <name evidence="3" type="ORF">PHACADRAFT_255446</name>
</gene>
<dbReference type="RefSeq" id="XP_007395426.1">
    <property type="nucleotide sequence ID" value="XM_007395364.1"/>
</dbReference>
<feature type="transmembrane region" description="Helical" evidence="2">
    <location>
        <begin position="359"/>
        <end position="376"/>
    </location>
</feature>
<feature type="region of interest" description="Disordered" evidence="1">
    <location>
        <begin position="18"/>
        <end position="65"/>
    </location>
</feature>
<organism evidence="3 4">
    <name type="scientific">Phanerochaete carnosa (strain HHB-10118-sp)</name>
    <name type="common">White-rot fungus</name>
    <name type="synonym">Peniophora carnosa</name>
    <dbReference type="NCBI Taxonomy" id="650164"/>
    <lineage>
        <taxon>Eukaryota</taxon>
        <taxon>Fungi</taxon>
        <taxon>Dikarya</taxon>
        <taxon>Basidiomycota</taxon>
        <taxon>Agaricomycotina</taxon>
        <taxon>Agaricomycetes</taxon>
        <taxon>Polyporales</taxon>
        <taxon>Phanerochaetaceae</taxon>
        <taxon>Phanerochaete</taxon>
    </lineage>
</organism>
<dbReference type="KEGG" id="pco:PHACADRAFT_255446"/>
<dbReference type="HOGENOM" id="CLU_015091_1_2_1"/>
<evidence type="ECO:0000256" key="1">
    <source>
        <dbReference type="SAM" id="MobiDB-lite"/>
    </source>
</evidence>
<sequence>MSTVALQQNQAVLLQTFATPGGRASTRRVTPPFRSPTSPLSLRSESSGSTAVASGQLSPNTDSNCSGAPSVVNALKIVHIAPQDVEELKYHRSIHYPSDPDKSVVNYIRPLQTSFDRETDLANWTEIRGGKPYFHDSQRSLLTRTDLYDEDSDNLVYIETAAKTLYDRLEDVRARVPEDTEVVLCRTWSNEEAGYVVGYYLASMSKQAVFWFDPLEDEESMIGTYLVTDSGSRCVVSQPHLGLAVKWQFWLHVELFPGHRALSRDAQQELKRAFDFGQCDAITSQNSMFPYDPDTATRLSKCFKSITTDKANGAGTFIAARLLGTIYRERFMAFWGEPGARLTRSEGALEKDTEKRHSWFLILVSPIFFFMPFLYMQEFEGLYVDKTVHYYPWRVFIEGLKKDWENSITPATVLIATNISFLSINSIDGNGGPRKSTAQIMSYISTILAAFIYIVCQILQRHHRHHIHGQATDALKYISRRSERLIGMEAIAIAFSIPTALFLWSMLTFLAAMMTVFFDDTTFPTRIALGVLLGLMFMVLVLLLYLESEGSARSTFDSFRLANMVFNAVSAWWKARLPSFSKPTSADDDRVEDEQSSSGAASAPSRASIAGQVRRVRRWLKWSREPAPSPV</sequence>
<dbReference type="AlphaFoldDB" id="K5UY81"/>
<dbReference type="STRING" id="650164.K5UY81"/>
<dbReference type="GeneID" id="18916301"/>
<keyword evidence="4" id="KW-1185">Reference proteome</keyword>
<feature type="region of interest" description="Disordered" evidence="1">
    <location>
        <begin position="581"/>
        <end position="611"/>
    </location>
</feature>
<proteinExistence type="predicted"/>
<feature type="transmembrane region" description="Helical" evidence="2">
    <location>
        <begin position="485"/>
        <end position="507"/>
    </location>
</feature>
<feature type="transmembrane region" description="Helical" evidence="2">
    <location>
        <begin position="440"/>
        <end position="459"/>
    </location>
</feature>
<feature type="transmembrane region" description="Helical" evidence="2">
    <location>
        <begin position="527"/>
        <end position="546"/>
    </location>
</feature>
<dbReference type="Proteomes" id="UP000008370">
    <property type="component" value="Unassembled WGS sequence"/>
</dbReference>
<keyword evidence="2" id="KW-0472">Membrane</keyword>
<accession>K5UY81</accession>
<protein>
    <submittedName>
        <fullName evidence="3">Uncharacterized protein</fullName>
    </submittedName>
</protein>
<dbReference type="InParanoid" id="K5UY81"/>
<evidence type="ECO:0000313" key="3">
    <source>
        <dbReference type="EMBL" id="EKM55081.1"/>
    </source>
</evidence>
<feature type="compositionally biased region" description="Low complexity" evidence="1">
    <location>
        <begin position="35"/>
        <end position="50"/>
    </location>
</feature>
<feature type="compositionally biased region" description="Low complexity" evidence="1">
    <location>
        <begin position="596"/>
        <end position="610"/>
    </location>
</feature>
<feature type="compositionally biased region" description="Polar residues" evidence="1">
    <location>
        <begin position="51"/>
        <end position="65"/>
    </location>
</feature>
<evidence type="ECO:0000313" key="4">
    <source>
        <dbReference type="Proteomes" id="UP000008370"/>
    </source>
</evidence>
<dbReference type="OrthoDB" id="2657661at2759"/>
<reference evidence="3 4" key="1">
    <citation type="journal article" date="2012" name="BMC Genomics">
        <title>Comparative genomics of the white-rot fungi, Phanerochaete carnosa and P. chrysosporium, to elucidate the genetic basis of the distinct wood types they colonize.</title>
        <authorList>
            <person name="Suzuki H."/>
            <person name="MacDonald J."/>
            <person name="Syed K."/>
            <person name="Salamov A."/>
            <person name="Hori C."/>
            <person name="Aerts A."/>
            <person name="Henrissat B."/>
            <person name="Wiebenga A."/>
            <person name="vanKuyk P.A."/>
            <person name="Barry K."/>
            <person name="Lindquist E."/>
            <person name="LaButti K."/>
            <person name="Lapidus A."/>
            <person name="Lucas S."/>
            <person name="Coutinho P."/>
            <person name="Gong Y."/>
            <person name="Samejima M."/>
            <person name="Mahadevan R."/>
            <person name="Abou-Zaid M."/>
            <person name="de Vries R.P."/>
            <person name="Igarashi K."/>
            <person name="Yadav J.S."/>
            <person name="Grigoriev I.V."/>
            <person name="Master E.R."/>
        </authorList>
    </citation>
    <scope>NUCLEOTIDE SEQUENCE [LARGE SCALE GENOMIC DNA]</scope>
    <source>
        <strain evidence="3 4">HHB-10118-sp</strain>
    </source>
</reference>
<dbReference type="EMBL" id="JH930472">
    <property type="protein sequence ID" value="EKM55081.1"/>
    <property type="molecule type" value="Genomic_DNA"/>
</dbReference>
<keyword evidence="2" id="KW-1133">Transmembrane helix</keyword>
<name>K5UY81_PHACS</name>
<evidence type="ECO:0000256" key="2">
    <source>
        <dbReference type="SAM" id="Phobius"/>
    </source>
</evidence>